<keyword evidence="3" id="KW-1185">Reference proteome</keyword>
<dbReference type="Proteomes" id="UP000326396">
    <property type="component" value="Linkage Group LG2"/>
</dbReference>
<dbReference type="EMBL" id="SZYD01000012">
    <property type="protein sequence ID" value="KAD4586643.1"/>
    <property type="molecule type" value="Genomic_DNA"/>
</dbReference>
<dbReference type="AlphaFoldDB" id="A0A5N6NHC1"/>
<proteinExistence type="predicted"/>
<accession>A0A5N6NHC1</accession>
<evidence type="ECO:0000256" key="1">
    <source>
        <dbReference type="SAM" id="MobiDB-lite"/>
    </source>
</evidence>
<gene>
    <name evidence="2" type="ORF">E3N88_24244</name>
</gene>
<protein>
    <submittedName>
        <fullName evidence="2">Uncharacterized protein</fullName>
    </submittedName>
</protein>
<feature type="compositionally biased region" description="Polar residues" evidence="1">
    <location>
        <begin position="1"/>
        <end position="10"/>
    </location>
</feature>
<reference evidence="2 3" key="1">
    <citation type="submission" date="2019-05" db="EMBL/GenBank/DDBJ databases">
        <title>Mikania micrantha, genome provides insights into the molecular mechanism of rapid growth.</title>
        <authorList>
            <person name="Liu B."/>
        </authorList>
    </citation>
    <scope>NUCLEOTIDE SEQUENCE [LARGE SCALE GENOMIC DNA]</scope>
    <source>
        <strain evidence="2">NLD-2019</strain>
        <tissue evidence="2">Leaf</tissue>
    </source>
</reference>
<comment type="caution">
    <text evidence="2">The sequence shown here is derived from an EMBL/GenBank/DDBJ whole genome shotgun (WGS) entry which is preliminary data.</text>
</comment>
<organism evidence="2 3">
    <name type="scientific">Mikania micrantha</name>
    <name type="common">bitter vine</name>
    <dbReference type="NCBI Taxonomy" id="192012"/>
    <lineage>
        <taxon>Eukaryota</taxon>
        <taxon>Viridiplantae</taxon>
        <taxon>Streptophyta</taxon>
        <taxon>Embryophyta</taxon>
        <taxon>Tracheophyta</taxon>
        <taxon>Spermatophyta</taxon>
        <taxon>Magnoliopsida</taxon>
        <taxon>eudicotyledons</taxon>
        <taxon>Gunneridae</taxon>
        <taxon>Pentapetalae</taxon>
        <taxon>asterids</taxon>
        <taxon>campanulids</taxon>
        <taxon>Asterales</taxon>
        <taxon>Asteraceae</taxon>
        <taxon>Asteroideae</taxon>
        <taxon>Heliantheae alliance</taxon>
        <taxon>Eupatorieae</taxon>
        <taxon>Mikania</taxon>
    </lineage>
</organism>
<feature type="region of interest" description="Disordered" evidence="1">
    <location>
        <begin position="1"/>
        <end position="23"/>
    </location>
</feature>
<name>A0A5N6NHC1_9ASTR</name>
<evidence type="ECO:0000313" key="3">
    <source>
        <dbReference type="Proteomes" id="UP000326396"/>
    </source>
</evidence>
<evidence type="ECO:0000313" key="2">
    <source>
        <dbReference type="EMBL" id="KAD4586643.1"/>
    </source>
</evidence>
<sequence>MSVDHNSSRLCPQARGHPRGSSKGWWVGGWAGCKPDLREEQVKQDDLRERKIGSLRGTYNSYMESLQLARIQDSRLVPVQATSVGHLALIPDVQVKL</sequence>